<dbReference type="PROSITE" id="PS51724">
    <property type="entry name" value="SPOR"/>
    <property type="match status" value="1"/>
</dbReference>
<keyword evidence="3" id="KW-0132">Cell division</keyword>
<evidence type="ECO:0000313" key="4">
    <source>
        <dbReference type="Proteomes" id="UP000321892"/>
    </source>
</evidence>
<dbReference type="GO" id="GO:0051301">
    <property type="term" value="P:cell division"/>
    <property type="evidence" value="ECO:0007669"/>
    <property type="project" value="UniProtKB-KW"/>
</dbReference>
<dbReference type="InterPro" id="IPR007730">
    <property type="entry name" value="SPOR-like_dom"/>
</dbReference>
<organism evidence="3 4">
    <name type="scientific">Leptotrichia hofstadii</name>
    <dbReference type="NCBI Taxonomy" id="157688"/>
    <lineage>
        <taxon>Bacteria</taxon>
        <taxon>Fusobacteriati</taxon>
        <taxon>Fusobacteriota</taxon>
        <taxon>Fusobacteriia</taxon>
        <taxon>Fusobacteriales</taxon>
        <taxon>Leptotrichiaceae</taxon>
        <taxon>Leptotrichia</taxon>
    </lineage>
</organism>
<dbReference type="Proteomes" id="UP000321892">
    <property type="component" value="Chromosome"/>
</dbReference>
<dbReference type="Pfam" id="PF05036">
    <property type="entry name" value="SPOR"/>
    <property type="match status" value="1"/>
</dbReference>
<keyword evidence="4" id="KW-1185">Reference proteome</keyword>
<dbReference type="OrthoDB" id="80697at2"/>
<accession>A0A510JDS5</accession>
<feature type="compositionally biased region" description="Basic and acidic residues" evidence="1">
    <location>
        <begin position="132"/>
        <end position="209"/>
    </location>
</feature>
<dbReference type="KEGG" id="lhf:JCM16775_0127"/>
<feature type="compositionally biased region" description="Polar residues" evidence="1">
    <location>
        <begin position="84"/>
        <end position="114"/>
    </location>
</feature>
<reference evidence="3 4" key="1">
    <citation type="submission" date="2019-07" db="EMBL/GenBank/DDBJ databases">
        <title>Complete Genome Sequence of Leptotrichia hofstadii Strain JCM16775.</title>
        <authorList>
            <person name="Watanabe S."/>
            <person name="Cui L."/>
        </authorList>
    </citation>
    <scope>NUCLEOTIDE SEQUENCE [LARGE SCALE GENOMIC DNA]</scope>
    <source>
        <strain evidence="3 4">JCM16775</strain>
    </source>
</reference>
<protein>
    <submittedName>
        <fullName evidence="3">Sporulation and cell division repeat protein</fullName>
    </submittedName>
</protein>
<evidence type="ECO:0000313" key="3">
    <source>
        <dbReference type="EMBL" id="BBM37452.1"/>
    </source>
</evidence>
<feature type="region of interest" description="Disordered" evidence="1">
    <location>
        <begin position="84"/>
        <end position="218"/>
    </location>
</feature>
<dbReference type="RefSeq" id="WP_026745422.1">
    <property type="nucleotide sequence ID" value="NZ_AP019823.1"/>
</dbReference>
<gene>
    <name evidence="3" type="ORF">JCM16775_0127</name>
</gene>
<dbReference type="EMBL" id="AP019823">
    <property type="protein sequence ID" value="BBM37452.1"/>
    <property type="molecule type" value="Genomic_DNA"/>
</dbReference>
<dbReference type="GO" id="GO:0042834">
    <property type="term" value="F:peptidoglycan binding"/>
    <property type="evidence" value="ECO:0007669"/>
    <property type="project" value="InterPro"/>
</dbReference>
<evidence type="ECO:0000259" key="2">
    <source>
        <dbReference type="PROSITE" id="PS51724"/>
    </source>
</evidence>
<dbReference type="AlphaFoldDB" id="A0A510JDS5"/>
<evidence type="ECO:0000256" key="1">
    <source>
        <dbReference type="SAM" id="MobiDB-lite"/>
    </source>
</evidence>
<feature type="domain" description="SPOR" evidence="2">
    <location>
        <begin position="212"/>
        <end position="289"/>
    </location>
</feature>
<sequence>MSFRLNPFKVMRAVGIVAIIAYGVVLATGYKKSKVITTESITKEMKIRNKDFYNSKDYKNNLTLPNQVIENNNETAVKELEQAKSAQPVNLQQNTETTGQTPETSNQSASQQPKMNVKATDDAKKKQSQAKQEAKKLEQKKQEEARLAEQKRQEEARAEARQAEIRKQHQEAAKKEQAKAEAAKQHAKEEAAKRAKEEAARKAREDAKKNQAKGGSKKYIQVASVTSESSAREIAKKLGGNFYYKKTSVNGRTVYVVMSNMTDNPNTLKTMENQAKKAGSGYMIRSVGK</sequence>
<name>A0A510JDS5_9FUSO</name>
<proteinExistence type="predicted"/>
<keyword evidence="3" id="KW-0131">Cell cycle</keyword>